<reference evidence="18 19" key="1">
    <citation type="submission" date="2015-01" db="EMBL/GenBank/DDBJ databases">
        <title>Genome of allotetraploid Gossypium barbadense reveals genomic plasticity and fiber elongation in cotton evolution.</title>
        <authorList>
            <person name="Chen X."/>
            <person name="Liu X."/>
            <person name="Zhao B."/>
            <person name="Zheng H."/>
            <person name="Hu Y."/>
            <person name="Lu G."/>
            <person name="Yang C."/>
            <person name="Chen J."/>
            <person name="Shan C."/>
            <person name="Zhang L."/>
            <person name="Zhou Y."/>
            <person name="Wang L."/>
            <person name="Guo W."/>
            <person name="Bai Y."/>
            <person name="Ruan J."/>
            <person name="Shangguan X."/>
            <person name="Mao Y."/>
            <person name="Jiang J."/>
            <person name="Zhu Y."/>
            <person name="Lei J."/>
            <person name="Kang H."/>
            <person name="Chen S."/>
            <person name="He X."/>
            <person name="Wang R."/>
            <person name="Wang Y."/>
            <person name="Chen J."/>
            <person name="Wang L."/>
            <person name="Yu S."/>
            <person name="Wang B."/>
            <person name="Wei J."/>
            <person name="Song S."/>
            <person name="Lu X."/>
            <person name="Gao Z."/>
            <person name="Gu W."/>
            <person name="Deng X."/>
            <person name="Ma D."/>
            <person name="Wang S."/>
            <person name="Liang W."/>
            <person name="Fang L."/>
            <person name="Cai C."/>
            <person name="Zhu X."/>
            <person name="Zhou B."/>
            <person name="Zhang Y."/>
            <person name="Chen Z."/>
            <person name="Xu S."/>
            <person name="Zhu R."/>
            <person name="Wang S."/>
            <person name="Zhang T."/>
            <person name="Zhao G."/>
        </authorList>
    </citation>
    <scope>NUCLEOTIDE SEQUENCE [LARGE SCALE GENOMIC DNA]</scope>
    <source>
        <strain evidence="19">cv. Xinhai21</strain>
        <tissue evidence="18">Leaf</tissue>
    </source>
</reference>
<organism evidence="18 19">
    <name type="scientific">Gossypium barbadense</name>
    <name type="common">Sea Island cotton</name>
    <name type="synonym">Hibiscus barbadensis</name>
    <dbReference type="NCBI Taxonomy" id="3634"/>
    <lineage>
        <taxon>Eukaryota</taxon>
        <taxon>Viridiplantae</taxon>
        <taxon>Streptophyta</taxon>
        <taxon>Embryophyta</taxon>
        <taxon>Tracheophyta</taxon>
        <taxon>Spermatophyta</taxon>
        <taxon>Magnoliopsida</taxon>
        <taxon>eudicotyledons</taxon>
        <taxon>Gunneridae</taxon>
        <taxon>Pentapetalae</taxon>
        <taxon>rosids</taxon>
        <taxon>malvids</taxon>
        <taxon>Malvales</taxon>
        <taxon>Malvaceae</taxon>
        <taxon>Malvoideae</taxon>
        <taxon>Gossypium</taxon>
    </lineage>
</organism>
<comment type="pathway">
    <text evidence="16">Amino-acid biosynthesis.</text>
</comment>
<keyword evidence="15" id="KW-0003">3Fe-4S</keyword>
<dbReference type="GO" id="GO:0019676">
    <property type="term" value="P:ammonia assimilation cycle"/>
    <property type="evidence" value="ECO:0007669"/>
    <property type="project" value="TreeGrafter"/>
</dbReference>
<evidence type="ECO:0000259" key="17">
    <source>
        <dbReference type="Pfam" id="PF04898"/>
    </source>
</evidence>
<evidence type="ECO:0000256" key="5">
    <source>
        <dbReference type="ARBA" id="ARBA00009716"/>
    </source>
</evidence>
<evidence type="ECO:0000256" key="15">
    <source>
        <dbReference type="ARBA" id="ARBA00023291"/>
    </source>
</evidence>
<dbReference type="InterPro" id="IPR050711">
    <property type="entry name" value="ET-N_metabolism_enzyme"/>
</dbReference>
<dbReference type="SUPFAM" id="SSF51395">
    <property type="entry name" value="FMN-linked oxidoreductases"/>
    <property type="match status" value="1"/>
</dbReference>
<evidence type="ECO:0000256" key="9">
    <source>
        <dbReference type="ARBA" id="ARBA00022723"/>
    </source>
</evidence>
<evidence type="ECO:0000313" key="18">
    <source>
        <dbReference type="EMBL" id="PPS01375.1"/>
    </source>
</evidence>
<dbReference type="GO" id="GO:0051538">
    <property type="term" value="F:3 iron, 4 sulfur cluster binding"/>
    <property type="evidence" value="ECO:0007669"/>
    <property type="project" value="UniProtKB-KW"/>
</dbReference>
<evidence type="ECO:0000256" key="14">
    <source>
        <dbReference type="ARBA" id="ARBA00023164"/>
    </source>
</evidence>
<keyword evidence="6" id="KW-0028">Amino-acid biosynthesis</keyword>
<accession>A0A2P5XDF5</accession>
<keyword evidence="9" id="KW-0479">Metal-binding</keyword>
<dbReference type="EMBL" id="KZ665122">
    <property type="protein sequence ID" value="PPS01375.1"/>
    <property type="molecule type" value="Genomic_DNA"/>
</dbReference>
<proteinExistence type="inferred from homology"/>
<comment type="cofactor">
    <cofactor evidence="2">
        <name>[3Fe-4S] cluster</name>
        <dbReference type="ChEBI" id="CHEBI:21137"/>
    </cofactor>
</comment>
<evidence type="ECO:0000256" key="16">
    <source>
        <dbReference type="ARBA" id="ARBA00029440"/>
    </source>
</evidence>
<dbReference type="PANTHER" id="PTHR11938">
    <property type="entry name" value="FAD NADPH DEHYDROGENASE/OXIDOREDUCTASE"/>
    <property type="match status" value="1"/>
</dbReference>
<name>A0A2P5XDF5_GOSBA</name>
<dbReference type="GO" id="GO:0046872">
    <property type="term" value="F:metal ion binding"/>
    <property type="evidence" value="ECO:0007669"/>
    <property type="project" value="UniProtKB-KW"/>
</dbReference>
<dbReference type="GO" id="GO:0016040">
    <property type="term" value="F:glutamate synthase (NADH) activity"/>
    <property type="evidence" value="ECO:0007669"/>
    <property type="project" value="TreeGrafter"/>
</dbReference>
<keyword evidence="7" id="KW-0285">Flavoprotein</keyword>
<dbReference type="AlphaFoldDB" id="A0A2P5XDF5"/>
<evidence type="ECO:0000256" key="8">
    <source>
        <dbReference type="ARBA" id="ARBA00022643"/>
    </source>
</evidence>
<evidence type="ECO:0000256" key="1">
    <source>
        <dbReference type="ARBA" id="ARBA00001917"/>
    </source>
</evidence>
<keyword evidence="11" id="KW-0560">Oxidoreductase</keyword>
<comment type="cofactor">
    <cofactor evidence="1">
        <name>FMN</name>
        <dbReference type="ChEBI" id="CHEBI:58210"/>
    </cofactor>
</comment>
<feature type="domain" description="Glutamate synthase central-N" evidence="17">
    <location>
        <begin position="22"/>
        <end position="137"/>
    </location>
</feature>
<dbReference type="GO" id="GO:0006537">
    <property type="term" value="P:glutamate biosynthetic process"/>
    <property type="evidence" value="ECO:0007669"/>
    <property type="project" value="UniProtKB-KW"/>
</dbReference>
<protein>
    <recommendedName>
        <fullName evidence="17">Glutamate synthase central-N domain-containing protein</fullName>
    </recommendedName>
</protein>
<dbReference type="Gene3D" id="3.20.20.70">
    <property type="entry name" value="Aldolase class I"/>
    <property type="match status" value="1"/>
</dbReference>
<dbReference type="PANTHER" id="PTHR11938:SF133">
    <property type="entry name" value="GLUTAMATE SYNTHASE (NADH)"/>
    <property type="match status" value="1"/>
</dbReference>
<keyword evidence="13" id="KW-0411">Iron-sulfur</keyword>
<keyword evidence="10" id="KW-0315">Glutamine amidotransferase</keyword>
<evidence type="ECO:0000256" key="2">
    <source>
        <dbReference type="ARBA" id="ARBA00001927"/>
    </source>
</evidence>
<evidence type="ECO:0000256" key="3">
    <source>
        <dbReference type="ARBA" id="ARBA00004802"/>
    </source>
</evidence>
<dbReference type="InterPro" id="IPR006982">
    <property type="entry name" value="Glu_synth_centr_N"/>
</dbReference>
<evidence type="ECO:0000256" key="11">
    <source>
        <dbReference type="ARBA" id="ARBA00023002"/>
    </source>
</evidence>
<dbReference type="Pfam" id="PF04898">
    <property type="entry name" value="Glu_syn_central"/>
    <property type="match status" value="1"/>
</dbReference>
<sequence length="190" mass="21290">MPASNNDDNLENMGIHGLLALLKAFGYTTEALEMLLLPMAKDVIATLGSVGNDTPLAFMSNREKLTFEYFKQMFAQVTNPHIDPIQEKIVTSMECMIGPEGDLTKTTEDECHHLSLKGPLLSIEETEAIKKMNYRVIEKCFAGTLSKFERATFEILARDALHLHELAFPCRAFTLESAEVVALPNPRDYH</sequence>
<dbReference type="OrthoDB" id="4327079at2759"/>
<dbReference type="Proteomes" id="UP000239757">
    <property type="component" value="Unassembled WGS sequence"/>
</dbReference>
<evidence type="ECO:0000313" key="19">
    <source>
        <dbReference type="Proteomes" id="UP000239757"/>
    </source>
</evidence>
<keyword evidence="14" id="KW-0314">Glutamate biosynthesis</keyword>
<comment type="similarity">
    <text evidence="5">Belongs to the glutamate synthase family.</text>
</comment>
<evidence type="ECO:0000256" key="13">
    <source>
        <dbReference type="ARBA" id="ARBA00023014"/>
    </source>
</evidence>
<evidence type="ECO:0000256" key="10">
    <source>
        <dbReference type="ARBA" id="ARBA00022962"/>
    </source>
</evidence>
<evidence type="ECO:0000256" key="12">
    <source>
        <dbReference type="ARBA" id="ARBA00023004"/>
    </source>
</evidence>
<comment type="pathway">
    <text evidence="3">Energy metabolism; nitrogen metabolism.</text>
</comment>
<keyword evidence="12" id="KW-0408">Iron</keyword>
<keyword evidence="8" id="KW-0288">FMN</keyword>
<evidence type="ECO:0000256" key="7">
    <source>
        <dbReference type="ARBA" id="ARBA00022630"/>
    </source>
</evidence>
<comment type="pathway">
    <text evidence="4">Nitrogen metabolism.</text>
</comment>
<evidence type="ECO:0000256" key="6">
    <source>
        <dbReference type="ARBA" id="ARBA00022605"/>
    </source>
</evidence>
<gene>
    <name evidence="18" type="ORF">GOBAR_AA19292</name>
</gene>
<dbReference type="InterPro" id="IPR013785">
    <property type="entry name" value="Aldolase_TIM"/>
</dbReference>
<evidence type="ECO:0000256" key="4">
    <source>
        <dbReference type="ARBA" id="ARBA00004909"/>
    </source>
</evidence>